<dbReference type="CDD" id="cd16424">
    <property type="entry name" value="VirB8"/>
    <property type="match status" value="1"/>
</dbReference>
<dbReference type="InterPro" id="IPR007430">
    <property type="entry name" value="VirB8"/>
</dbReference>
<dbReference type="PIRSF" id="PIRSF003299">
    <property type="entry name" value="VirB8_PtlE"/>
    <property type="match status" value="1"/>
</dbReference>
<dbReference type="Pfam" id="PF04335">
    <property type="entry name" value="VirB8"/>
    <property type="match status" value="1"/>
</dbReference>
<dbReference type="InterPro" id="IPR032710">
    <property type="entry name" value="NTF2-like_dom_sf"/>
</dbReference>
<feature type="domain" description="Bacterial virulence protein VirB8" evidence="7">
    <location>
        <begin position="17"/>
        <end position="224"/>
    </location>
</feature>
<feature type="region of interest" description="Disordered" evidence="5">
    <location>
        <begin position="243"/>
        <end position="263"/>
    </location>
</feature>
<dbReference type="InterPro" id="IPR026264">
    <property type="entry name" value="VirB8/PtlE"/>
</dbReference>
<evidence type="ECO:0000256" key="5">
    <source>
        <dbReference type="SAM" id="MobiDB-lite"/>
    </source>
</evidence>
<comment type="caution">
    <text evidence="8">The sequence shown here is derived from an EMBL/GenBank/DDBJ whole genome shotgun (WGS) entry which is preliminary data.</text>
</comment>
<proteinExistence type="predicted"/>
<keyword evidence="2 6" id="KW-0812">Transmembrane</keyword>
<comment type="subcellular location">
    <subcellularLocation>
        <location evidence="1">Membrane</location>
        <topology evidence="1">Single-pass membrane protein</topology>
    </subcellularLocation>
</comment>
<evidence type="ECO:0000256" key="3">
    <source>
        <dbReference type="ARBA" id="ARBA00022989"/>
    </source>
</evidence>
<organism evidence="8 9">
    <name type="scientific">Sphingomonas mollis</name>
    <dbReference type="NCBI Taxonomy" id="2795726"/>
    <lineage>
        <taxon>Bacteria</taxon>
        <taxon>Pseudomonadati</taxon>
        <taxon>Pseudomonadota</taxon>
        <taxon>Alphaproteobacteria</taxon>
        <taxon>Sphingomonadales</taxon>
        <taxon>Sphingomonadaceae</taxon>
        <taxon>Sphingomonas</taxon>
    </lineage>
</organism>
<dbReference type="Gene3D" id="3.10.450.230">
    <property type="entry name" value="VirB8 protein"/>
    <property type="match status" value="1"/>
</dbReference>
<feature type="transmembrane region" description="Helical" evidence="6">
    <location>
        <begin position="34"/>
        <end position="56"/>
    </location>
</feature>
<sequence length="263" mass="28680">MADGVFGKDLATYFDEARSWDQERISGAIRSRRIAYIVAGTASAITVVSIGAVAALTPLKTVAPYVVTVDRNTGSAEVTTALTGRESVPYEEAVTKYFVAQYVRFREGWVPRARRDYFNSVAIMSTPDEQRRWATFYRNDNPLSPQVVYAEAGSVGVEMNAITFVNANVAQVRFVKEIVLGTSVTRTSWIATMTFDYSRAPLSESDRLMNPLGFQVSTYRADPEVTQAPVTAPVKPSPVAIPAPLVPTGTKQTAQPAIGEVGR</sequence>
<dbReference type="Proteomes" id="UP000640426">
    <property type="component" value="Unassembled WGS sequence"/>
</dbReference>
<gene>
    <name evidence="8" type="ORF">JAO74_17690</name>
</gene>
<evidence type="ECO:0000313" key="9">
    <source>
        <dbReference type="Proteomes" id="UP000640426"/>
    </source>
</evidence>
<dbReference type="SUPFAM" id="SSF54427">
    <property type="entry name" value="NTF2-like"/>
    <property type="match status" value="1"/>
</dbReference>
<name>A0ABS0XV21_9SPHN</name>
<keyword evidence="4 6" id="KW-0472">Membrane</keyword>
<keyword evidence="3 6" id="KW-1133">Transmembrane helix</keyword>
<evidence type="ECO:0000256" key="1">
    <source>
        <dbReference type="ARBA" id="ARBA00004167"/>
    </source>
</evidence>
<accession>A0ABS0XV21</accession>
<evidence type="ECO:0000259" key="7">
    <source>
        <dbReference type="Pfam" id="PF04335"/>
    </source>
</evidence>
<dbReference type="EMBL" id="JAELXS010000017">
    <property type="protein sequence ID" value="MBJ6123615.1"/>
    <property type="molecule type" value="Genomic_DNA"/>
</dbReference>
<evidence type="ECO:0000313" key="8">
    <source>
        <dbReference type="EMBL" id="MBJ6123615.1"/>
    </source>
</evidence>
<evidence type="ECO:0000256" key="2">
    <source>
        <dbReference type="ARBA" id="ARBA00022692"/>
    </source>
</evidence>
<evidence type="ECO:0000256" key="4">
    <source>
        <dbReference type="ARBA" id="ARBA00023136"/>
    </source>
</evidence>
<evidence type="ECO:0000256" key="6">
    <source>
        <dbReference type="SAM" id="Phobius"/>
    </source>
</evidence>
<dbReference type="RefSeq" id="WP_199041395.1">
    <property type="nucleotide sequence ID" value="NZ_JAELXS010000017.1"/>
</dbReference>
<protein>
    <submittedName>
        <fullName evidence="8">VirB8 family protein</fullName>
    </submittedName>
</protein>
<reference evidence="9" key="1">
    <citation type="submission" date="2020-12" db="EMBL/GenBank/DDBJ databases">
        <title>Hymenobacter sp.</title>
        <authorList>
            <person name="Kim M.K."/>
        </authorList>
    </citation>
    <scope>NUCLEOTIDE SEQUENCE [LARGE SCALE GENOMIC DNA]</scope>
    <source>
        <strain evidence="9">BT553</strain>
    </source>
</reference>
<keyword evidence="9" id="KW-1185">Reference proteome</keyword>